<dbReference type="AlphaFoldDB" id="A0A2P5B6A5"/>
<evidence type="ECO:0000313" key="8">
    <source>
        <dbReference type="Proteomes" id="UP000237105"/>
    </source>
</evidence>
<comment type="similarity">
    <text evidence="2">Belongs to the major facilitator superfamily. Proton-dependent oligopeptide transporter (POT/PTR) (TC 2.A.17) family.</text>
</comment>
<feature type="transmembrane region" description="Helical" evidence="6">
    <location>
        <begin position="508"/>
        <end position="532"/>
    </location>
</feature>
<comment type="subcellular location">
    <subcellularLocation>
        <location evidence="1">Membrane</location>
        <topology evidence="1">Multi-pass membrane protein</topology>
    </subcellularLocation>
</comment>
<keyword evidence="3 6" id="KW-0812">Transmembrane</keyword>
<feature type="transmembrane region" description="Helical" evidence="6">
    <location>
        <begin position="228"/>
        <end position="247"/>
    </location>
</feature>
<dbReference type="PANTHER" id="PTHR11654">
    <property type="entry name" value="OLIGOPEPTIDE TRANSPORTER-RELATED"/>
    <property type="match status" value="1"/>
</dbReference>
<protein>
    <submittedName>
        <fullName evidence="7">Proton-dependent oligopeptide transporter</fullName>
    </submittedName>
</protein>
<dbReference type="Proteomes" id="UP000237105">
    <property type="component" value="Unassembled WGS sequence"/>
</dbReference>
<dbReference type="InterPro" id="IPR036259">
    <property type="entry name" value="MFS_trans_sf"/>
</dbReference>
<feature type="transmembrane region" description="Helical" evidence="6">
    <location>
        <begin position="195"/>
        <end position="216"/>
    </location>
</feature>
<sequence length="552" mass="61757">MAMVEEKYGEEDYTQDGTVDLKGGAVLRSKTGRWRACTFIVVYEIFERLAYQAIAANLVIYLTRELHQGTVKASNNVTNWSGTIWMTPILGAYIADAYLGRFWTFIAGSAIYLMGMILLTLVVSLPALRAPSCSNQGVEGDDFPKASSFQLGMFYLALYIIAVGNGGTKPNISTLGAEQFDEFEPNEKSQKLSFFNWWVFSIFIGFLISETIVVYIQDNVGWTLGYGLPSAGLGFSILVFLAGIRFYRHKVPSGSPFTKLTMVIFAAFREWKLPLPNDPKELYELSEEEYTKCGLNRIDHTPSLRFLDKAALKSGIGNTRWTLSSVTQVEETKQIVKLLPFLLATFMPSILIAQTNTLFIKQGTTLDRSIGPNFDLPPASLERFGIGLVLHVIIPITACLAERKRFRVARENGVFGKKEIVPLTVFILLPQFALMGIADAFLEVARQEFFYDQAPEGMKSLGASFYTTSRGVGNFLSSILLTMVSDITKRHGHKGWILDNLNVSHLDYYYAFLAVLAFLNLLFFMFVAKSFVYNVAVQKSKNVDLAIETLQK</sequence>
<organism evidence="7 8">
    <name type="scientific">Parasponia andersonii</name>
    <name type="common">Sponia andersonii</name>
    <dbReference type="NCBI Taxonomy" id="3476"/>
    <lineage>
        <taxon>Eukaryota</taxon>
        <taxon>Viridiplantae</taxon>
        <taxon>Streptophyta</taxon>
        <taxon>Embryophyta</taxon>
        <taxon>Tracheophyta</taxon>
        <taxon>Spermatophyta</taxon>
        <taxon>Magnoliopsida</taxon>
        <taxon>eudicotyledons</taxon>
        <taxon>Gunneridae</taxon>
        <taxon>Pentapetalae</taxon>
        <taxon>rosids</taxon>
        <taxon>fabids</taxon>
        <taxon>Rosales</taxon>
        <taxon>Cannabaceae</taxon>
        <taxon>Parasponia</taxon>
    </lineage>
</organism>
<gene>
    <name evidence="7" type="primary">PanNPF37</name>
    <name evidence="7" type="ORF">PanWU01x14_267320</name>
</gene>
<evidence type="ECO:0000256" key="2">
    <source>
        <dbReference type="ARBA" id="ARBA00005982"/>
    </source>
</evidence>
<proteinExistence type="inferred from homology"/>
<feature type="transmembrane region" description="Helical" evidence="6">
    <location>
        <begin position="148"/>
        <end position="166"/>
    </location>
</feature>
<dbReference type="GO" id="GO:0022857">
    <property type="term" value="F:transmembrane transporter activity"/>
    <property type="evidence" value="ECO:0007669"/>
    <property type="project" value="InterPro"/>
</dbReference>
<evidence type="ECO:0000313" key="7">
    <source>
        <dbReference type="EMBL" id="PON44343.1"/>
    </source>
</evidence>
<name>A0A2P5B6A5_PARAD</name>
<evidence type="ECO:0000256" key="6">
    <source>
        <dbReference type="SAM" id="Phobius"/>
    </source>
</evidence>
<dbReference type="Pfam" id="PF00854">
    <property type="entry name" value="PTR2"/>
    <property type="match status" value="1"/>
</dbReference>
<dbReference type="InterPro" id="IPR000109">
    <property type="entry name" value="POT_fam"/>
</dbReference>
<dbReference type="GO" id="GO:0016020">
    <property type="term" value="C:membrane"/>
    <property type="evidence" value="ECO:0007669"/>
    <property type="project" value="UniProtKB-SubCell"/>
</dbReference>
<evidence type="ECO:0000256" key="1">
    <source>
        <dbReference type="ARBA" id="ARBA00004141"/>
    </source>
</evidence>
<feature type="transmembrane region" description="Helical" evidence="6">
    <location>
        <begin position="420"/>
        <end position="442"/>
    </location>
</feature>
<dbReference type="SUPFAM" id="SSF103473">
    <property type="entry name" value="MFS general substrate transporter"/>
    <property type="match status" value="1"/>
</dbReference>
<keyword evidence="5 6" id="KW-0472">Membrane</keyword>
<reference evidence="8" key="1">
    <citation type="submission" date="2016-06" db="EMBL/GenBank/DDBJ databases">
        <title>Parallel loss of symbiosis genes in relatives of nitrogen-fixing non-legume Parasponia.</title>
        <authorList>
            <person name="Van Velzen R."/>
            <person name="Holmer R."/>
            <person name="Bu F."/>
            <person name="Rutten L."/>
            <person name="Van Zeijl A."/>
            <person name="Liu W."/>
            <person name="Santuari L."/>
            <person name="Cao Q."/>
            <person name="Sharma T."/>
            <person name="Shen D."/>
            <person name="Roswanjaya Y."/>
            <person name="Wardhani T."/>
            <person name="Kalhor M.S."/>
            <person name="Jansen J."/>
            <person name="Van den Hoogen J."/>
            <person name="Gungor B."/>
            <person name="Hartog M."/>
            <person name="Hontelez J."/>
            <person name="Verver J."/>
            <person name="Yang W.-C."/>
            <person name="Schijlen E."/>
            <person name="Repin R."/>
            <person name="Schilthuizen M."/>
            <person name="Schranz E."/>
            <person name="Heidstra R."/>
            <person name="Miyata K."/>
            <person name="Fedorova E."/>
            <person name="Kohlen W."/>
            <person name="Bisseling T."/>
            <person name="Smit S."/>
            <person name="Geurts R."/>
        </authorList>
    </citation>
    <scope>NUCLEOTIDE SEQUENCE [LARGE SCALE GENOMIC DNA]</scope>
    <source>
        <strain evidence="8">cv. WU1-14</strain>
    </source>
</reference>
<dbReference type="EMBL" id="JXTB01000352">
    <property type="protein sequence ID" value="PON44343.1"/>
    <property type="molecule type" value="Genomic_DNA"/>
</dbReference>
<feature type="transmembrane region" description="Helical" evidence="6">
    <location>
        <begin position="380"/>
        <end position="400"/>
    </location>
</feature>
<dbReference type="OrthoDB" id="8904098at2759"/>
<keyword evidence="4 6" id="KW-1133">Transmembrane helix</keyword>
<evidence type="ECO:0000256" key="4">
    <source>
        <dbReference type="ARBA" id="ARBA00022989"/>
    </source>
</evidence>
<keyword evidence="8" id="KW-1185">Reference proteome</keyword>
<evidence type="ECO:0000256" key="5">
    <source>
        <dbReference type="ARBA" id="ARBA00023136"/>
    </source>
</evidence>
<dbReference type="Gene3D" id="1.20.1250.20">
    <property type="entry name" value="MFS general substrate transporter like domains"/>
    <property type="match status" value="1"/>
</dbReference>
<feature type="transmembrane region" description="Helical" evidence="6">
    <location>
        <begin position="102"/>
        <end position="128"/>
    </location>
</feature>
<evidence type="ECO:0000256" key="3">
    <source>
        <dbReference type="ARBA" id="ARBA00022692"/>
    </source>
</evidence>
<comment type="caution">
    <text evidence="7">The sequence shown here is derived from an EMBL/GenBank/DDBJ whole genome shotgun (WGS) entry which is preliminary data.</text>
</comment>
<accession>A0A2P5B6A5</accession>
<feature type="transmembrane region" description="Helical" evidence="6">
    <location>
        <begin position="338"/>
        <end position="360"/>
    </location>
</feature>